<gene>
    <name evidence="2" type="ORF">BCF55_0391</name>
</gene>
<name>A0A497XMJ9_9AQUI</name>
<dbReference type="EMBL" id="RCCJ01000001">
    <property type="protein sequence ID" value="RLJ70127.1"/>
    <property type="molecule type" value="Genomic_DNA"/>
</dbReference>
<sequence>MGKVASFLISGTYQRVAVLKGKAGKFKVELVDKGPSLLEEHADKEMFLSVLYPELVSETVEIPPVGDEDTKLVLIKKQLLERGGISDDLFLVYREVESTPQKKVLKVFAIPKTVVIEGGLLSEETLKESQFFTVCQFSLSGVSKLISPELSIFHVFSDGETLTMTVSSGDDVLYTRSVSIPPYARELGFEDFVHENVNMTYMFVAQRSGIPVDLLLLSGNLVESEELTRTLAEVVGSGIATPLPTGTFSGIDGKTFNEFLPCFGTLHLNGSYDFSPEEIKERRWFKRLVGGAVLFLTLLFVSFLPLFGMRLYEISLTSKSISDVTHLLKTQTSGILKDPILERDTFNYYLNYLNTLDKVRAGNPLTLLKDMEGLLRLVDAKTYALGRQKDTLTLYMEFEKRFPKLIDMTLYREELIKELEALKAKGYSYRVESEVKDLKESRLSMKLRVEKKL</sequence>
<keyword evidence="1" id="KW-1133">Transmembrane helix</keyword>
<protein>
    <submittedName>
        <fullName evidence="2">Uncharacterized protein</fullName>
    </submittedName>
</protein>
<dbReference type="OrthoDB" id="12408at2"/>
<comment type="caution">
    <text evidence="2">The sequence shown here is derived from an EMBL/GenBank/DDBJ whole genome shotgun (WGS) entry which is preliminary data.</text>
</comment>
<dbReference type="Proteomes" id="UP000267841">
    <property type="component" value="Unassembled WGS sequence"/>
</dbReference>
<dbReference type="RefSeq" id="WP_121009263.1">
    <property type="nucleotide sequence ID" value="NZ_RCCJ01000001.1"/>
</dbReference>
<evidence type="ECO:0000256" key="1">
    <source>
        <dbReference type="SAM" id="Phobius"/>
    </source>
</evidence>
<evidence type="ECO:0000313" key="3">
    <source>
        <dbReference type="Proteomes" id="UP000267841"/>
    </source>
</evidence>
<dbReference type="AlphaFoldDB" id="A0A497XMJ9"/>
<accession>A0A497XMJ9</accession>
<keyword evidence="1" id="KW-0472">Membrane</keyword>
<organism evidence="2 3">
    <name type="scientific">Hydrogenivirga caldilitoris</name>
    <dbReference type="NCBI Taxonomy" id="246264"/>
    <lineage>
        <taxon>Bacteria</taxon>
        <taxon>Pseudomonadati</taxon>
        <taxon>Aquificota</taxon>
        <taxon>Aquificia</taxon>
        <taxon>Aquificales</taxon>
        <taxon>Aquificaceae</taxon>
        <taxon>Hydrogenivirga</taxon>
    </lineage>
</organism>
<proteinExistence type="predicted"/>
<keyword evidence="3" id="KW-1185">Reference proteome</keyword>
<feature type="transmembrane region" description="Helical" evidence="1">
    <location>
        <begin position="288"/>
        <end position="312"/>
    </location>
</feature>
<evidence type="ECO:0000313" key="2">
    <source>
        <dbReference type="EMBL" id="RLJ70127.1"/>
    </source>
</evidence>
<reference evidence="2 3" key="1">
    <citation type="submission" date="2018-10" db="EMBL/GenBank/DDBJ databases">
        <title>Genomic Encyclopedia of Archaeal and Bacterial Type Strains, Phase II (KMG-II): from individual species to whole genera.</title>
        <authorList>
            <person name="Goeker M."/>
        </authorList>
    </citation>
    <scope>NUCLEOTIDE SEQUENCE [LARGE SCALE GENOMIC DNA]</scope>
    <source>
        <strain evidence="2 3">DSM 16510</strain>
    </source>
</reference>
<keyword evidence="1" id="KW-0812">Transmembrane</keyword>